<comment type="caution">
    <text evidence="2">The sequence shown here is derived from an EMBL/GenBank/DDBJ whole genome shotgun (WGS) entry which is preliminary data.</text>
</comment>
<dbReference type="RefSeq" id="WP_100759584.1">
    <property type="nucleotide sequence ID" value="NZ_NPDT01000006.1"/>
</dbReference>
<name>A0A2M9Z9W0_9LEPT</name>
<proteinExistence type="predicted"/>
<evidence type="ECO:0000313" key="2">
    <source>
        <dbReference type="EMBL" id="PJZ65190.1"/>
    </source>
</evidence>
<dbReference type="Proteomes" id="UP000231912">
    <property type="component" value="Unassembled WGS sequence"/>
</dbReference>
<keyword evidence="1" id="KW-0812">Transmembrane</keyword>
<evidence type="ECO:0000256" key="1">
    <source>
        <dbReference type="SAM" id="Phobius"/>
    </source>
</evidence>
<feature type="transmembrane region" description="Helical" evidence="1">
    <location>
        <begin position="59"/>
        <end position="85"/>
    </location>
</feature>
<dbReference type="EMBL" id="NPDT01000006">
    <property type="protein sequence ID" value="PJZ65190.1"/>
    <property type="molecule type" value="Genomic_DNA"/>
</dbReference>
<accession>A0A2M9Z9W0</accession>
<keyword evidence="1" id="KW-1133">Transmembrane helix</keyword>
<sequence>MKKKNKPAPVVDVKASTFPKALLIAIVGFIVHSPFIFILVFFPFSHYFSGILHGFPNRIYYSILFFASFCFFFTFVYCFLWGLYAERLLQLWEDGKIAAAYIGFLLNSIIMLFSVIFSLILKTYYSFYFNDEGGIGGLFVHFYLYGTGLFLSYMTSSAILLVVTRKLLRI</sequence>
<dbReference type="AlphaFoldDB" id="A0A2M9Z9W0"/>
<keyword evidence="1" id="KW-0472">Membrane</keyword>
<feature type="transmembrane region" description="Helical" evidence="1">
    <location>
        <begin position="21"/>
        <end position="44"/>
    </location>
</feature>
<organism evidence="2 3">
    <name type="scientific">Leptospira wolffii</name>
    <dbReference type="NCBI Taxonomy" id="409998"/>
    <lineage>
        <taxon>Bacteria</taxon>
        <taxon>Pseudomonadati</taxon>
        <taxon>Spirochaetota</taxon>
        <taxon>Spirochaetia</taxon>
        <taxon>Leptospirales</taxon>
        <taxon>Leptospiraceae</taxon>
        <taxon>Leptospira</taxon>
    </lineage>
</organism>
<reference evidence="2 3" key="1">
    <citation type="submission" date="2017-07" db="EMBL/GenBank/DDBJ databases">
        <title>Leptospira spp. isolated from tropical soils.</title>
        <authorList>
            <person name="Thibeaux R."/>
            <person name="Iraola G."/>
            <person name="Ferres I."/>
            <person name="Bierque E."/>
            <person name="Girault D."/>
            <person name="Soupe-Gilbert M.-E."/>
            <person name="Picardeau M."/>
            <person name="Goarant C."/>
        </authorList>
    </citation>
    <scope>NUCLEOTIDE SEQUENCE [LARGE SCALE GENOMIC DNA]</scope>
    <source>
        <strain evidence="2 3">FH2-C-A2</strain>
    </source>
</reference>
<feature type="transmembrane region" description="Helical" evidence="1">
    <location>
        <begin position="140"/>
        <end position="163"/>
    </location>
</feature>
<protein>
    <submittedName>
        <fullName evidence="2">Uncharacterized protein</fullName>
    </submittedName>
</protein>
<feature type="transmembrane region" description="Helical" evidence="1">
    <location>
        <begin position="97"/>
        <end position="120"/>
    </location>
</feature>
<evidence type="ECO:0000313" key="3">
    <source>
        <dbReference type="Proteomes" id="UP000231912"/>
    </source>
</evidence>
<gene>
    <name evidence="2" type="ORF">CH371_14820</name>
</gene>